<dbReference type="RefSeq" id="WP_092351599.1">
    <property type="nucleotide sequence ID" value="NZ_FOIN01000001.1"/>
</dbReference>
<keyword evidence="14" id="KW-1185">Reference proteome</keyword>
<evidence type="ECO:0000313" key="13">
    <source>
        <dbReference type="EMBL" id="SET08900.1"/>
    </source>
</evidence>
<dbReference type="Proteomes" id="UP000198558">
    <property type="component" value="Unassembled WGS sequence"/>
</dbReference>
<dbReference type="CDD" id="cd06163">
    <property type="entry name" value="S2P-M50_PDZ_RseP-like"/>
    <property type="match status" value="1"/>
</dbReference>
<proteinExistence type="inferred from homology"/>
<feature type="domain" description="Peptidase M50" evidence="12">
    <location>
        <begin position="10"/>
        <end position="344"/>
    </location>
</feature>
<keyword evidence="6" id="KW-0378">Hydrolase</keyword>
<name>A0A1I0BPN1_9FIRM</name>
<comment type="cofactor">
    <cofactor evidence="1">
        <name>Zn(2+)</name>
        <dbReference type="ChEBI" id="CHEBI:29105"/>
    </cofactor>
</comment>
<dbReference type="GO" id="GO:0016020">
    <property type="term" value="C:membrane"/>
    <property type="evidence" value="ECO:0007669"/>
    <property type="project" value="UniProtKB-SubCell"/>
</dbReference>
<dbReference type="InterPro" id="IPR004387">
    <property type="entry name" value="Pept_M50_Zn"/>
</dbReference>
<comment type="similarity">
    <text evidence="3">Belongs to the peptidase M50B family.</text>
</comment>
<evidence type="ECO:0000256" key="8">
    <source>
        <dbReference type="ARBA" id="ARBA00022989"/>
    </source>
</evidence>
<dbReference type="PANTHER" id="PTHR42837">
    <property type="entry name" value="REGULATOR OF SIGMA-E PROTEASE RSEP"/>
    <property type="match status" value="1"/>
</dbReference>
<evidence type="ECO:0000256" key="2">
    <source>
        <dbReference type="ARBA" id="ARBA00004141"/>
    </source>
</evidence>
<evidence type="ECO:0000256" key="10">
    <source>
        <dbReference type="ARBA" id="ARBA00023136"/>
    </source>
</evidence>
<feature type="transmembrane region" description="Helical" evidence="11">
    <location>
        <begin position="7"/>
        <end position="27"/>
    </location>
</feature>
<evidence type="ECO:0000256" key="11">
    <source>
        <dbReference type="SAM" id="Phobius"/>
    </source>
</evidence>
<keyword evidence="9" id="KW-0482">Metalloprotease</keyword>
<reference evidence="14" key="1">
    <citation type="submission" date="2016-10" db="EMBL/GenBank/DDBJ databases">
        <authorList>
            <person name="Varghese N."/>
            <person name="Submissions S."/>
        </authorList>
    </citation>
    <scope>NUCLEOTIDE SEQUENCE [LARGE SCALE GENOMIC DNA]</scope>
    <source>
        <strain evidence="14">DSM 1551</strain>
    </source>
</reference>
<evidence type="ECO:0000256" key="5">
    <source>
        <dbReference type="ARBA" id="ARBA00022692"/>
    </source>
</evidence>
<protein>
    <submittedName>
        <fullName evidence="13">Regulator of sigma E protease</fullName>
    </submittedName>
</protein>
<dbReference type="SUPFAM" id="SSF50156">
    <property type="entry name" value="PDZ domain-like"/>
    <property type="match status" value="1"/>
</dbReference>
<accession>A0A1I0BPN1</accession>
<evidence type="ECO:0000313" key="14">
    <source>
        <dbReference type="Proteomes" id="UP000198558"/>
    </source>
</evidence>
<evidence type="ECO:0000256" key="4">
    <source>
        <dbReference type="ARBA" id="ARBA00022670"/>
    </source>
</evidence>
<evidence type="ECO:0000256" key="7">
    <source>
        <dbReference type="ARBA" id="ARBA00022833"/>
    </source>
</evidence>
<dbReference type="AlphaFoldDB" id="A0A1I0BPN1"/>
<dbReference type="InterPro" id="IPR036034">
    <property type="entry name" value="PDZ_sf"/>
</dbReference>
<dbReference type="GeneID" id="78287256"/>
<feature type="transmembrane region" description="Helical" evidence="11">
    <location>
        <begin position="332"/>
        <end position="351"/>
    </location>
</feature>
<gene>
    <name evidence="13" type="ORF">SAMN04489758_101214</name>
</gene>
<dbReference type="PANTHER" id="PTHR42837:SF2">
    <property type="entry name" value="MEMBRANE METALLOPROTEASE ARASP2, CHLOROPLASTIC-RELATED"/>
    <property type="match status" value="1"/>
</dbReference>
<organism evidence="13 14">
    <name type="scientific">Thomasclavelia cocleata</name>
    <dbReference type="NCBI Taxonomy" id="69824"/>
    <lineage>
        <taxon>Bacteria</taxon>
        <taxon>Bacillati</taxon>
        <taxon>Bacillota</taxon>
        <taxon>Erysipelotrichia</taxon>
        <taxon>Erysipelotrichales</taxon>
        <taxon>Coprobacillaceae</taxon>
        <taxon>Thomasclavelia</taxon>
    </lineage>
</organism>
<evidence type="ECO:0000259" key="12">
    <source>
        <dbReference type="Pfam" id="PF02163"/>
    </source>
</evidence>
<evidence type="ECO:0000256" key="6">
    <source>
        <dbReference type="ARBA" id="ARBA00022801"/>
    </source>
</evidence>
<comment type="subcellular location">
    <subcellularLocation>
        <location evidence="2">Membrane</location>
        <topology evidence="2">Multi-pass membrane protein</topology>
    </subcellularLocation>
</comment>
<keyword evidence="7" id="KW-0862">Zinc</keyword>
<feature type="transmembrane region" description="Helical" evidence="11">
    <location>
        <begin position="286"/>
        <end position="305"/>
    </location>
</feature>
<evidence type="ECO:0000256" key="9">
    <source>
        <dbReference type="ARBA" id="ARBA00023049"/>
    </source>
</evidence>
<dbReference type="Pfam" id="PF02163">
    <property type="entry name" value="Peptidase_M50"/>
    <property type="match status" value="1"/>
</dbReference>
<dbReference type="InterPro" id="IPR008915">
    <property type="entry name" value="Peptidase_M50"/>
</dbReference>
<sequence length="359" mass="39175">MQTLINIVVFILILGIVVLVHELGHFLTAKSFGVFCSEFSIGMGPKLFSRKIGETEYEIRALPIGGFVSMAGEADNDIEEFKDVPIERTLKGISCWKKCVVFLAGVFMNFVLSLVILIGVYCFINVQTNTSEIGTVNQNSPAMMAGLEAGDTISKVTYNGQENIIASFSDLQDVLNNSNLKLNSDQLTLEVEIVRDGKTMTKNVNAKYDKDSDSYVMGIKAATRHLSFFEAVNYGLDQFKTMSLLIFTTLGKLITDSANTIGQLSGPAGIYNVTSEITQSGSISQLLILLSLLSTNIGMFNLLPIPGLDGCQVLFAVVEKVIGRELPTKLKYTLQVIGLLLVFGLMIFVTVNDISKIFG</sequence>
<keyword evidence="4 13" id="KW-0645">Protease</keyword>
<evidence type="ECO:0000256" key="3">
    <source>
        <dbReference type="ARBA" id="ARBA00007931"/>
    </source>
</evidence>
<keyword evidence="10 11" id="KW-0472">Membrane</keyword>
<keyword evidence="8 11" id="KW-1133">Transmembrane helix</keyword>
<keyword evidence="5 11" id="KW-0812">Transmembrane</keyword>
<dbReference type="GO" id="GO:0006508">
    <property type="term" value="P:proteolysis"/>
    <property type="evidence" value="ECO:0007669"/>
    <property type="project" value="UniProtKB-KW"/>
</dbReference>
<dbReference type="OrthoDB" id="9782003at2"/>
<evidence type="ECO:0000256" key="1">
    <source>
        <dbReference type="ARBA" id="ARBA00001947"/>
    </source>
</evidence>
<feature type="transmembrane region" description="Helical" evidence="11">
    <location>
        <begin position="100"/>
        <end position="124"/>
    </location>
</feature>
<dbReference type="GO" id="GO:0004222">
    <property type="term" value="F:metalloendopeptidase activity"/>
    <property type="evidence" value="ECO:0007669"/>
    <property type="project" value="InterPro"/>
</dbReference>
<dbReference type="Gene3D" id="2.30.42.10">
    <property type="match status" value="1"/>
</dbReference>
<dbReference type="EMBL" id="FOIN01000001">
    <property type="protein sequence ID" value="SET08900.1"/>
    <property type="molecule type" value="Genomic_DNA"/>
</dbReference>